<dbReference type="STRING" id="708187.A0A1Q8RMJ5"/>
<dbReference type="InterPro" id="IPR036390">
    <property type="entry name" value="WH_DNA-bd_sf"/>
</dbReference>
<evidence type="ECO:0000256" key="2">
    <source>
        <dbReference type="ARBA" id="ARBA00022679"/>
    </source>
</evidence>
<dbReference type="Gene3D" id="3.40.50.150">
    <property type="entry name" value="Vaccinia Virus protein VP39"/>
    <property type="match status" value="1"/>
</dbReference>
<dbReference type="PANTHER" id="PTHR43712">
    <property type="entry name" value="PUTATIVE (AFU_ORTHOLOGUE AFUA_4G14580)-RELATED"/>
    <property type="match status" value="1"/>
</dbReference>
<keyword evidence="3" id="KW-0949">S-adenosyl-L-methionine</keyword>
<dbReference type="OrthoDB" id="3340390at2759"/>
<evidence type="ECO:0000256" key="4">
    <source>
        <dbReference type="SAM" id="MobiDB-lite"/>
    </source>
</evidence>
<dbReference type="Proteomes" id="UP000186583">
    <property type="component" value="Unassembled WGS sequence"/>
</dbReference>
<comment type="caution">
    <text evidence="6">The sequence shown here is derived from an EMBL/GenBank/DDBJ whole genome shotgun (WGS) entry which is preliminary data.</text>
</comment>
<organism evidence="6 7">
    <name type="scientific">Colletotrichum chlorophyti</name>
    <dbReference type="NCBI Taxonomy" id="708187"/>
    <lineage>
        <taxon>Eukaryota</taxon>
        <taxon>Fungi</taxon>
        <taxon>Dikarya</taxon>
        <taxon>Ascomycota</taxon>
        <taxon>Pezizomycotina</taxon>
        <taxon>Sordariomycetes</taxon>
        <taxon>Hypocreomycetidae</taxon>
        <taxon>Glomerellales</taxon>
        <taxon>Glomerellaceae</taxon>
        <taxon>Colletotrichum</taxon>
    </lineage>
</organism>
<dbReference type="PROSITE" id="PS51683">
    <property type="entry name" value="SAM_OMT_II"/>
    <property type="match status" value="1"/>
</dbReference>
<gene>
    <name evidence="6" type="ORF">CCHL11_05804</name>
</gene>
<evidence type="ECO:0000256" key="3">
    <source>
        <dbReference type="ARBA" id="ARBA00022691"/>
    </source>
</evidence>
<protein>
    <submittedName>
        <fullName evidence="6">Demethylsterigmatocystin 6-O-methyltransferase 4</fullName>
    </submittedName>
</protein>
<dbReference type="EMBL" id="MPGH01000162">
    <property type="protein sequence ID" value="OLN85550.1"/>
    <property type="molecule type" value="Genomic_DNA"/>
</dbReference>
<proteinExistence type="predicted"/>
<evidence type="ECO:0000259" key="5">
    <source>
        <dbReference type="Pfam" id="PF00891"/>
    </source>
</evidence>
<evidence type="ECO:0000313" key="6">
    <source>
        <dbReference type="EMBL" id="OLN85550.1"/>
    </source>
</evidence>
<evidence type="ECO:0000256" key="1">
    <source>
        <dbReference type="ARBA" id="ARBA00022603"/>
    </source>
</evidence>
<dbReference type="InterPro" id="IPR036388">
    <property type="entry name" value="WH-like_DNA-bd_sf"/>
</dbReference>
<accession>A0A1Q8RMJ5</accession>
<keyword evidence="7" id="KW-1185">Reference proteome</keyword>
<dbReference type="SUPFAM" id="SSF46785">
    <property type="entry name" value="Winged helix' DNA-binding domain"/>
    <property type="match status" value="1"/>
</dbReference>
<dbReference type="GO" id="GO:0032259">
    <property type="term" value="P:methylation"/>
    <property type="evidence" value="ECO:0007669"/>
    <property type="project" value="UniProtKB-KW"/>
</dbReference>
<sequence>MSSISNAVNGTNGTNGHGLNGGRSRVQEFLCAARGIDSSSFESDRDRLNALLAAYEVVAKLEAPWDTYIRLHLSQPLVLSAIRIFKDIRLMDKWNEHGNIPMTSEQLASLVGECDPHLLNRFLRLMAANGFLEQVPVGKFKPRQFLLELVNPDFNGLTDFYDTVLKKAYGHEGDLWSFLEKQPSIGEAFNIVQKASTNLEPAWMDMYPHRKMVEGSDPDLPLLVDVGGGIGHDLLRFYKLYPETASRLYLEDLPKVMADAKQKALIPDAINKVEYSFFSPQPVKHARAYYMHHIIHDWPDDLARTMLESQKSAMKPGYSRLLIHDQVLDNEKSQVTTTAFDIAMMAYLAGQERTEKQWLALLDSVGLKVLKFWKNLPDNFCVIEVEVPIV</sequence>
<keyword evidence="2 6" id="KW-0808">Transferase</keyword>
<dbReference type="PANTHER" id="PTHR43712:SF17">
    <property type="entry name" value="O-METHYLTRANSFERASE"/>
    <property type="match status" value="1"/>
</dbReference>
<keyword evidence="1 6" id="KW-0489">Methyltransferase</keyword>
<feature type="domain" description="O-methyltransferase C-terminal" evidence="5">
    <location>
        <begin position="166"/>
        <end position="366"/>
    </location>
</feature>
<dbReference type="GO" id="GO:0008171">
    <property type="term" value="F:O-methyltransferase activity"/>
    <property type="evidence" value="ECO:0007669"/>
    <property type="project" value="InterPro"/>
</dbReference>
<evidence type="ECO:0000313" key="7">
    <source>
        <dbReference type="Proteomes" id="UP000186583"/>
    </source>
</evidence>
<dbReference type="Gene3D" id="1.10.10.10">
    <property type="entry name" value="Winged helix-like DNA-binding domain superfamily/Winged helix DNA-binding domain"/>
    <property type="match status" value="1"/>
</dbReference>
<reference evidence="6 7" key="1">
    <citation type="submission" date="2016-11" db="EMBL/GenBank/DDBJ databases">
        <title>Draft Genome Assembly of Colletotrichum chlorophyti a pathogen of herbaceous plants.</title>
        <authorList>
            <person name="Gan P."/>
            <person name="Narusaka M."/>
            <person name="Tsushima A."/>
            <person name="Narusaka Y."/>
            <person name="Takano Y."/>
            <person name="Shirasu K."/>
        </authorList>
    </citation>
    <scope>NUCLEOTIDE SEQUENCE [LARGE SCALE GENOMIC DNA]</scope>
    <source>
        <strain evidence="6 7">NTL11</strain>
    </source>
</reference>
<dbReference type="AlphaFoldDB" id="A0A1Q8RMJ5"/>
<dbReference type="Pfam" id="PF00891">
    <property type="entry name" value="Methyltransf_2"/>
    <property type="match status" value="1"/>
</dbReference>
<feature type="region of interest" description="Disordered" evidence="4">
    <location>
        <begin position="1"/>
        <end position="20"/>
    </location>
</feature>
<dbReference type="SUPFAM" id="SSF53335">
    <property type="entry name" value="S-adenosyl-L-methionine-dependent methyltransferases"/>
    <property type="match status" value="1"/>
</dbReference>
<name>A0A1Q8RMJ5_9PEZI</name>
<dbReference type="InterPro" id="IPR001077">
    <property type="entry name" value="COMT_C"/>
</dbReference>
<dbReference type="InterPro" id="IPR029063">
    <property type="entry name" value="SAM-dependent_MTases_sf"/>
</dbReference>
<dbReference type="InterPro" id="IPR016461">
    <property type="entry name" value="COMT-like"/>
</dbReference>